<keyword evidence="8 10" id="KW-0472">Membrane</keyword>
<dbReference type="GO" id="GO:0032979">
    <property type="term" value="P:protein insertion into mitochondrial inner membrane from matrix"/>
    <property type="evidence" value="ECO:0007669"/>
    <property type="project" value="TreeGrafter"/>
</dbReference>
<feature type="transmembrane region" description="Helical" evidence="10">
    <location>
        <begin position="146"/>
        <end position="168"/>
    </location>
</feature>
<dbReference type="EMBL" id="QDEB01017100">
    <property type="protein sequence ID" value="RZC41436.1"/>
    <property type="molecule type" value="Genomic_DNA"/>
</dbReference>
<feature type="transmembrane region" description="Helical" evidence="10">
    <location>
        <begin position="264"/>
        <end position="285"/>
    </location>
</feature>
<feature type="transmembrane region" description="Helical" evidence="10">
    <location>
        <begin position="306"/>
        <end position="328"/>
    </location>
</feature>
<dbReference type="STRING" id="1661398.A0A482W8H1"/>
<evidence type="ECO:0000256" key="2">
    <source>
        <dbReference type="ARBA" id="ARBA00009877"/>
    </source>
</evidence>
<dbReference type="PANTHER" id="PTHR12428">
    <property type="entry name" value="OXA1"/>
    <property type="match status" value="1"/>
</dbReference>
<evidence type="ECO:0000256" key="7">
    <source>
        <dbReference type="ARBA" id="ARBA00023128"/>
    </source>
</evidence>
<feature type="domain" description="Membrane insertase YidC/Oxa/ALB C-terminal" evidence="11">
    <location>
        <begin position="146"/>
        <end position="337"/>
    </location>
</feature>
<evidence type="ECO:0000313" key="12">
    <source>
        <dbReference type="EMBL" id="RZC41436.1"/>
    </source>
</evidence>
<comment type="caution">
    <text evidence="12">The sequence shown here is derived from an EMBL/GenBank/DDBJ whole genome shotgun (WGS) entry which is preliminary data.</text>
</comment>
<sequence length="425" mass="47935">NNFVKRKRITISNEVFEKVLNRIEASSTRNNNTFEKCKESVQKLALIQNFTKSLSSIQDKLKFNKVNANVAAVASSIQPNIVIEPIPEPPPVPPESPFTEASAEIINQLNALGETTFASLGLGGKSPVGLVQSSFEYLHVTLGIPWWEAIALGTLFIRLLMFPLVIIAQRNAARMNNYMPQLQAIQLKMTEARQMGNQLETARYSQELMIFMKEKQLNPLKNMIVPLAQMPVFISFFMALRQMANVPVDSLRTGGLWWFTDLTVPDQFFLMPLITSATLFATIELGTDSAKLSSQNLQTMKYVLRALPVIILPFIVNFPGAILCYWVSSNFISLIQVGVLRIPAVRDYFKIEPLITHQNLPVKPKGFTEGIKDSWTNIKITRELEERRKLDELQFQRAGKGPIVKTYKFDPTKQSSPTSISAKKR</sequence>
<comment type="subcellular location">
    <subcellularLocation>
        <location evidence="9">Membrane</location>
        <topology evidence="9">Multi-pass membrane protein</topology>
    </subcellularLocation>
    <subcellularLocation>
        <location evidence="1">Mitochondrion inner membrane</location>
        <topology evidence="1">Multi-pass membrane protein</topology>
    </subcellularLocation>
</comment>
<proteinExistence type="inferred from homology"/>
<evidence type="ECO:0000256" key="5">
    <source>
        <dbReference type="ARBA" id="ARBA00022946"/>
    </source>
</evidence>
<dbReference type="Proteomes" id="UP000292052">
    <property type="component" value="Unassembled WGS sequence"/>
</dbReference>
<accession>A0A482W8H1</accession>
<feature type="non-terminal residue" evidence="12">
    <location>
        <position position="1"/>
    </location>
</feature>
<keyword evidence="5" id="KW-0809">Transit peptide</keyword>
<evidence type="ECO:0000256" key="1">
    <source>
        <dbReference type="ARBA" id="ARBA00004448"/>
    </source>
</evidence>
<evidence type="ECO:0000313" key="13">
    <source>
        <dbReference type="Proteomes" id="UP000292052"/>
    </source>
</evidence>
<evidence type="ECO:0000259" key="11">
    <source>
        <dbReference type="Pfam" id="PF02096"/>
    </source>
</evidence>
<feature type="transmembrane region" description="Helical" evidence="10">
    <location>
        <begin position="223"/>
        <end position="244"/>
    </location>
</feature>
<dbReference type="CDD" id="cd20069">
    <property type="entry name" value="5TM_Oxa1-like"/>
    <property type="match status" value="1"/>
</dbReference>
<keyword evidence="7" id="KW-0496">Mitochondrion</keyword>
<dbReference type="Pfam" id="PF02096">
    <property type="entry name" value="60KD_IMP"/>
    <property type="match status" value="1"/>
</dbReference>
<evidence type="ECO:0000256" key="10">
    <source>
        <dbReference type="SAM" id="Phobius"/>
    </source>
</evidence>
<reference evidence="12 13" key="1">
    <citation type="submission" date="2017-03" db="EMBL/GenBank/DDBJ databases">
        <title>Genome of the blue death feigning beetle - Asbolus verrucosus.</title>
        <authorList>
            <person name="Rider S.D."/>
        </authorList>
    </citation>
    <scope>NUCLEOTIDE SEQUENCE [LARGE SCALE GENOMIC DNA]</scope>
    <source>
        <strain evidence="12">Butters</strain>
        <tissue evidence="12">Head and leg muscle</tissue>
    </source>
</reference>
<keyword evidence="13" id="KW-1185">Reference proteome</keyword>
<dbReference type="OrthoDB" id="2148490at2759"/>
<dbReference type="NCBIfam" id="TIGR03592">
    <property type="entry name" value="yidC_oxa1_cterm"/>
    <property type="match status" value="1"/>
</dbReference>
<dbReference type="PANTHER" id="PTHR12428:SF66">
    <property type="entry name" value="MITOCHONDRIAL INNER MEMBRANE PROTEIN OXA1L"/>
    <property type="match status" value="1"/>
</dbReference>
<evidence type="ECO:0000256" key="9">
    <source>
        <dbReference type="RuleBase" id="RU003945"/>
    </source>
</evidence>
<keyword evidence="4" id="KW-0999">Mitochondrion inner membrane</keyword>
<dbReference type="InterPro" id="IPR001708">
    <property type="entry name" value="YidC/ALB3/OXA1/COX18"/>
</dbReference>
<evidence type="ECO:0000256" key="8">
    <source>
        <dbReference type="ARBA" id="ARBA00023136"/>
    </source>
</evidence>
<evidence type="ECO:0000256" key="3">
    <source>
        <dbReference type="ARBA" id="ARBA00022692"/>
    </source>
</evidence>
<evidence type="ECO:0000256" key="6">
    <source>
        <dbReference type="ARBA" id="ARBA00022989"/>
    </source>
</evidence>
<keyword evidence="6 10" id="KW-1133">Transmembrane helix</keyword>
<keyword evidence="3 9" id="KW-0812">Transmembrane</keyword>
<organism evidence="12 13">
    <name type="scientific">Asbolus verrucosus</name>
    <name type="common">Desert ironclad beetle</name>
    <dbReference type="NCBI Taxonomy" id="1661398"/>
    <lineage>
        <taxon>Eukaryota</taxon>
        <taxon>Metazoa</taxon>
        <taxon>Ecdysozoa</taxon>
        <taxon>Arthropoda</taxon>
        <taxon>Hexapoda</taxon>
        <taxon>Insecta</taxon>
        <taxon>Pterygota</taxon>
        <taxon>Neoptera</taxon>
        <taxon>Endopterygota</taxon>
        <taxon>Coleoptera</taxon>
        <taxon>Polyphaga</taxon>
        <taxon>Cucujiformia</taxon>
        <taxon>Tenebrionidae</taxon>
        <taxon>Pimeliinae</taxon>
        <taxon>Asbolus</taxon>
    </lineage>
</organism>
<dbReference type="GO" id="GO:0005743">
    <property type="term" value="C:mitochondrial inner membrane"/>
    <property type="evidence" value="ECO:0007669"/>
    <property type="project" value="UniProtKB-SubCell"/>
</dbReference>
<dbReference type="InterPro" id="IPR028055">
    <property type="entry name" value="YidC/Oxa/ALB_C"/>
</dbReference>
<evidence type="ECO:0000256" key="4">
    <source>
        <dbReference type="ARBA" id="ARBA00022792"/>
    </source>
</evidence>
<name>A0A482W8H1_ASBVE</name>
<comment type="similarity">
    <text evidence="2 9">Belongs to the OXA1/ALB3/YidC family.</text>
</comment>
<dbReference type="GO" id="GO:0032977">
    <property type="term" value="F:membrane insertase activity"/>
    <property type="evidence" value="ECO:0007669"/>
    <property type="project" value="InterPro"/>
</dbReference>
<gene>
    <name evidence="12" type="ORF">BDFB_010531</name>
</gene>
<dbReference type="AlphaFoldDB" id="A0A482W8H1"/>
<protein>
    <submittedName>
        <fullName evidence="12">Mitochondrial inner membrane protein OXA1L</fullName>
    </submittedName>
</protein>